<evidence type="ECO:0000256" key="4">
    <source>
        <dbReference type="ARBA" id="ARBA00022989"/>
    </source>
</evidence>
<feature type="transmembrane region" description="Helical" evidence="7">
    <location>
        <begin position="405"/>
        <end position="430"/>
    </location>
</feature>
<dbReference type="InterPro" id="IPR007168">
    <property type="entry name" value="Phageshock_PspC_N"/>
</dbReference>
<reference evidence="9 10" key="1">
    <citation type="journal article" date="2010" name="J. Bacteriol.">
        <title>Complete genome sequence of Bifidobacterium longum JDM301.</title>
        <authorList>
            <person name="Wei Y.X."/>
            <person name="Zhang Z.Y."/>
            <person name="Liu C."/>
            <person name="Zhu Y.Z."/>
            <person name="Zhu Y.Q."/>
            <person name="Zheng H."/>
            <person name="Zhao G.P."/>
            <person name="Wang S."/>
            <person name="Guo X.K."/>
        </authorList>
    </citation>
    <scope>NUCLEOTIDE SEQUENCE [LARGE SCALE GENOMIC DNA]</scope>
    <source>
        <strain evidence="9 10">JDM301</strain>
    </source>
</reference>
<dbReference type="PANTHER" id="PTHR33885">
    <property type="entry name" value="PHAGE SHOCK PROTEIN C"/>
    <property type="match status" value="1"/>
</dbReference>
<dbReference type="EMBL" id="CP002010">
    <property type="protein sequence ID" value="ADH01112.1"/>
    <property type="molecule type" value="Genomic_DNA"/>
</dbReference>
<evidence type="ECO:0000256" key="5">
    <source>
        <dbReference type="ARBA" id="ARBA00023136"/>
    </source>
</evidence>
<dbReference type="HOGENOM" id="CLU_024911_0_0_11"/>
<sequence length="655" mass="69908">MNAIRTHATPMPKCRAMPLHTPVSQRPCRGRINGMRAGSNGSGDDVILLLCRAQGVAAGFYPVFREQSGCSPSVVAVVGRCNGIMSNPNANPYQPQPQPGPQKNKTSRRFFTWVRSSGLVRGDDRWIGGVCSGIALRLGWSPTLVRALVIVCTLFFGFGAALYALGWFLMPDVRDGHILAEDLIAGQWDWNCLGCFLFLAVAIVIPGAGWVCIALAALALWLLAKSGIRQQEGYGFGASAPRPVSQPVSYPAPQPVPYPAAQPVPQSPLYSAPQPVSQPVSRTDTSVSQPVSQPVYQSMPSVMPGTVPSAMPGTVPNGPFAPDRMNATAYAPTESKRRKPAGPIVVLSILGLTFLSFAGLMGLIWVNDMGIIGIMRLSTIWIAAVCIVMGLVVIILGFKGRRTGGLIPLGLVAGGCALCMTIVSGTYGVYYRDFGASGINTVVSLSQSVSARNSDGMNDVQKDGIFVADASDATFETLRQGVAFSGENYNTDQAIIDWSDWGKTHEPHTVKMLDGKTSISNCPVGTITIAATQAQVHIVLPDSCTYAFGTADSYSTSSDVGGKYEMVYNNYMGLSFGFFEDESATNPMNGPDYEWLDKGSAMPDNGPELKINIPYAVEARVNVVYASDWGGSTFQPLADIYDGNSTSKNTTEQSE</sequence>
<accession>D6ZW55</accession>
<proteinExistence type="predicted"/>
<evidence type="ECO:0000313" key="10">
    <source>
        <dbReference type="Proteomes" id="UP000006740"/>
    </source>
</evidence>
<dbReference type="PANTHER" id="PTHR33885:SF3">
    <property type="entry name" value="PHAGE SHOCK PROTEIN C"/>
    <property type="match status" value="1"/>
</dbReference>
<dbReference type="GO" id="GO:0005886">
    <property type="term" value="C:plasma membrane"/>
    <property type="evidence" value="ECO:0007669"/>
    <property type="project" value="UniProtKB-SubCell"/>
</dbReference>
<keyword evidence="2" id="KW-1003">Cell membrane</keyword>
<feature type="transmembrane region" description="Helical" evidence="7">
    <location>
        <begin position="378"/>
        <end position="398"/>
    </location>
</feature>
<evidence type="ECO:0000313" key="9">
    <source>
        <dbReference type="EMBL" id="ADH01112.1"/>
    </source>
</evidence>
<dbReference type="AlphaFoldDB" id="D6ZW55"/>
<evidence type="ECO:0000256" key="7">
    <source>
        <dbReference type="SAM" id="Phobius"/>
    </source>
</evidence>
<organism evidence="9 10">
    <name type="scientific">Bifidobacterium longum subsp. longum (strain JDM301)</name>
    <dbReference type="NCBI Taxonomy" id="759350"/>
    <lineage>
        <taxon>Bacteria</taxon>
        <taxon>Bacillati</taxon>
        <taxon>Actinomycetota</taxon>
        <taxon>Actinomycetes</taxon>
        <taxon>Bifidobacteriales</taxon>
        <taxon>Bifidobacteriaceae</taxon>
        <taxon>Bifidobacterium</taxon>
    </lineage>
</organism>
<evidence type="ECO:0000256" key="6">
    <source>
        <dbReference type="SAM" id="MobiDB-lite"/>
    </source>
</evidence>
<dbReference type="InterPro" id="IPR052027">
    <property type="entry name" value="PspC"/>
</dbReference>
<evidence type="ECO:0000256" key="1">
    <source>
        <dbReference type="ARBA" id="ARBA00004162"/>
    </source>
</evidence>
<evidence type="ECO:0000256" key="2">
    <source>
        <dbReference type="ARBA" id="ARBA00022475"/>
    </source>
</evidence>
<name>D6ZW55_BIFLJ</name>
<comment type="subcellular location">
    <subcellularLocation>
        <location evidence="1">Cell membrane</location>
        <topology evidence="1">Single-pass membrane protein</topology>
    </subcellularLocation>
</comment>
<feature type="transmembrane region" description="Helical" evidence="7">
    <location>
        <begin position="147"/>
        <end position="169"/>
    </location>
</feature>
<evidence type="ECO:0000259" key="8">
    <source>
        <dbReference type="Pfam" id="PF04024"/>
    </source>
</evidence>
<keyword evidence="3 7" id="KW-0812">Transmembrane</keyword>
<keyword evidence="4 7" id="KW-1133">Transmembrane helix</keyword>
<dbReference type="KEGG" id="bll:BLJ_1678"/>
<evidence type="ECO:0000256" key="3">
    <source>
        <dbReference type="ARBA" id="ARBA00022692"/>
    </source>
</evidence>
<protein>
    <submittedName>
        <fullName evidence="9">Phage shock protein C, PspC</fullName>
    </submittedName>
</protein>
<keyword evidence="5 7" id="KW-0472">Membrane</keyword>
<feature type="transmembrane region" description="Helical" evidence="7">
    <location>
        <begin position="344"/>
        <end position="366"/>
    </location>
</feature>
<feature type="transmembrane region" description="Helical" evidence="7">
    <location>
        <begin position="196"/>
        <end position="223"/>
    </location>
</feature>
<gene>
    <name evidence="9" type="ordered locus">BLJ_1678</name>
</gene>
<dbReference type="Proteomes" id="UP000006740">
    <property type="component" value="Chromosome"/>
</dbReference>
<feature type="region of interest" description="Disordered" evidence="6">
    <location>
        <begin position="1"/>
        <end position="27"/>
    </location>
</feature>
<feature type="domain" description="Phage shock protein PspC N-terminal" evidence="8">
    <location>
        <begin position="119"/>
        <end position="172"/>
    </location>
</feature>
<dbReference type="Pfam" id="PF04024">
    <property type="entry name" value="PspC"/>
    <property type="match status" value="1"/>
</dbReference>